<gene>
    <name evidence="2" type="ORF">UABAM_00979</name>
</gene>
<dbReference type="Pfam" id="PF12576">
    <property type="entry name" value="DUF3754"/>
    <property type="match status" value="1"/>
</dbReference>
<proteinExistence type="predicted"/>
<dbReference type="PANTHER" id="PTHR33645">
    <property type="entry name" value="AMINOPEPTIDASE (DUF3754)"/>
    <property type="match status" value="1"/>
</dbReference>
<accession>A0A5S9IJK1</accession>
<dbReference type="PANTHER" id="PTHR33645:SF11">
    <property type="entry name" value="AMINOPEPTIDASE (DUF3754)"/>
    <property type="match status" value="1"/>
</dbReference>
<dbReference type="InterPro" id="IPR022227">
    <property type="entry name" value="DUF3754"/>
</dbReference>
<dbReference type="Proteomes" id="UP000326354">
    <property type="component" value="Chromosome"/>
</dbReference>
<keyword evidence="3" id="KW-1185">Reference proteome</keyword>
<keyword evidence="1" id="KW-1133">Transmembrane helix</keyword>
<dbReference type="AlphaFoldDB" id="A0A5S9IJK1"/>
<evidence type="ECO:0000313" key="2">
    <source>
        <dbReference type="EMBL" id="BBM82636.1"/>
    </source>
</evidence>
<dbReference type="RefSeq" id="WP_173013138.1">
    <property type="nucleotide sequence ID" value="NZ_AP019860.1"/>
</dbReference>
<dbReference type="EMBL" id="AP019860">
    <property type="protein sequence ID" value="BBM82636.1"/>
    <property type="molecule type" value="Genomic_DNA"/>
</dbReference>
<feature type="transmembrane region" description="Helical" evidence="1">
    <location>
        <begin position="270"/>
        <end position="288"/>
    </location>
</feature>
<reference evidence="2 3" key="1">
    <citation type="submission" date="2019-08" db="EMBL/GenBank/DDBJ databases">
        <title>Complete genome sequence of Candidatus Uab amorphum.</title>
        <authorList>
            <person name="Shiratori T."/>
            <person name="Suzuki S."/>
            <person name="Kakizawa Y."/>
            <person name="Ishida K."/>
        </authorList>
    </citation>
    <scope>NUCLEOTIDE SEQUENCE [LARGE SCALE GENOMIC DNA]</scope>
    <source>
        <strain evidence="2 3">SRT547</strain>
    </source>
</reference>
<keyword evidence="1" id="KW-0472">Membrane</keyword>
<protein>
    <recommendedName>
        <fullName evidence="4">DUF3754 domain-containing protein</fullName>
    </recommendedName>
</protein>
<name>A0A5S9IJK1_UABAM</name>
<feature type="transmembrane region" description="Helical" evidence="1">
    <location>
        <begin position="221"/>
        <end position="250"/>
    </location>
</feature>
<sequence>MAVYDDRERFIPYQKFELVNMISKDLTVESQRDFKRFCRILESVYHFKFHEKLEKMKQCYYPFNPDIDTRKFRKYTPEELKQSEDELEEVFSEILNNANYRQISEEELHEALVRESLFKISLFVDFAQFDKCLLFCRGDVTNKVVIRTWNFKKKTIEVPTYKRIAMLIKFREEKHIAKEDRDGIMFTPGTMVVKLFRNIPKADMEMLFPNTKVRMRLKDKLFLGVPAVLGGLFVVLAKGGSVLYALPIIFTIMYILLTTGNLSEIDSQQAAILIAGGTALIGIFAYAWRQWVKYRSRKIEFMKTLSENLYFKNLDNNAGVFHHLVDSAEEEECKEVILSYFFLLQNPQGLTEEQIDDSIEKWFETKHKTRIDFEIDDALRKLVELELCTTSEIEGKTIYQAIAVEEACKKLDYIWDNYFQYNE</sequence>
<dbReference type="KEGG" id="uam:UABAM_00979"/>
<evidence type="ECO:0008006" key="4">
    <source>
        <dbReference type="Google" id="ProtNLM"/>
    </source>
</evidence>
<keyword evidence="1" id="KW-0812">Transmembrane</keyword>
<evidence type="ECO:0000313" key="3">
    <source>
        <dbReference type="Proteomes" id="UP000326354"/>
    </source>
</evidence>
<evidence type="ECO:0000256" key="1">
    <source>
        <dbReference type="SAM" id="Phobius"/>
    </source>
</evidence>
<organism evidence="2 3">
    <name type="scientific">Uabimicrobium amorphum</name>
    <dbReference type="NCBI Taxonomy" id="2596890"/>
    <lineage>
        <taxon>Bacteria</taxon>
        <taxon>Pseudomonadati</taxon>
        <taxon>Planctomycetota</taxon>
        <taxon>Candidatus Uabimicrobiia</taxon>
        <taxon>Candidatus Uabimicrobiales</taxon>
        <taxon>Candidatus Uabimicrobiaceae</taxon>
        <taxon>Candidatus Uabimicrobium</taxon>
    </lineage>
</organism>